<dbReference type="PANTHER" id="PTHR21364:SF2">
    <property type="entry name" value="GENERAL ODORANT-BINDING PROTEIN 19A"/>
    <property type="match status" value="1"/>
</dbReference>
<comment type="similarity">
    <text evidence="2">Belongs to the PBP/GOBP family.</text>
</comment>
<comment type="subcellular location">
    <subcellularLocation>
        <location evidence="1">Secreted</location>
    </subcellularLocation>
</comment>
<dbReference type="PANTHER" id="PTHR21364">
    <property type="entry name" value="GENERAL ODORANT-BINDING PROTEIN 19A"/>
    <property type="match status" value="1"/>
</dbReference>
<keyword evidence="3" id="KW-0964">Secreted</keyword>
<accession>A0A0A9XNT4</accession>
<dbReference type="FunFam" id="1.10.238.20:FF:000001">
    <property type="entry name" value="General odorant-binding protein lush"/>
    <property type="match status" value="1"/>
</dbReference>
<dbReference type="InterPro" id="IPR036728">
    <property type="entry name" value="PBP_GOBP_sf"/>
</dbReference>
<keyword evidence="4" id="KW-0812">Transmembrane</keyword>
<reference evidence="5" key="2">
    <citation type="submission" date="2014-07" db="EMBL/GenBank/DDBJ databases">
        <authorList>
            <person name="Hull J."/>
        </authorList>
    </citation>
    <scope>NUCLEOTIDE SEQUENCE</scope>
</reference>
<keyword evidence="4" id="KW-1133">Transmembrane helix</keyword>
<feature type="transmembrane region" description="Helical" evidence="4">
    <location>
        <begin position="20"/>
        <end position="40"/>
    </location>
</feature>
<dbReference type="Pfam" id="PF01395">
    <property type="entry name" value="PBP_GOBP"/>
    <property type="match status" value="1"/>
</dbReference>
<dbReference type="GO" id="GO:0005576">
    <property type="term" value="C:extracellular region"/>
    <property type="evidence" value="ECO:0007669"/>
    <property type="project" value="UniProtKB-SubCell"/>
</dbReference>
<dbReference type="SMART" id="SM00708">
    <property type="entry name" value="PhBP"/>
    <property type="match status" value="1"/>
</dbReference>
<dbReference type="SUPFAM" id="SSF47565">
    <property type="entry name" value="Insect pheromone/odorant-binding proteins"/>
    <property type="match status" value="1"/>
</dbReference>
<proteinExistence type="inferred from homology"/>
<evidence type="ECO:0000256" key="2">
    <source>
        <dbReference type="ARBA" id="ARBA00008098"/>
    </source>
</evidence>
<dbReference type="CDD" id="cd23992">
    <property type="entry name" value="PBP_GOBP"/>
    <property type="match status" value="1"/>
</dbReference>
<dbReference type="InterPro" id="IPR006170">
    <property type="entry name" value="PBP/GOBP"/>
</dbReference>
<dbReference type="GO" id="GO:0005549">
    <property type="term" value="F:odorant binding"/>
    <property type="evidence" value="ECO:0007669"/>
    <property type="project" value="InterPro"/>
</dbReference>
<dbReference type="EMBL" id="GBHO01022303">
    <property type="protein sequence ID" value="JAG21301.1"/>
    <property type="molecule type" value="Transcribed_RNA"/>
</dbReference>
<dbReference type="Gene3D" id="1.10.238.20">
    <property type="entry name" value="Pheromone/general odorant binding protein domain"/>
    <property type="match status" value="1"/>
</dbReference>
<name>A0A0A9XNT4_LYGHE</name>
<protein>
    <submittedName>
        <fullName evidence="5">General odorant-binding protein 19a</fullName>
    </submittedName>
</protein>
<evidence type="ECO:0000256" key="3">
    <source>
        <dbReference type="ARBA" id="ARBA00022525"/>
    </source>
</evidence>
<organism evidence="5">
    <name type="scientific">Lygus hesperus</name>
    <name type="common">Western plant bug</name>
    <dbReference type="NCBI Taxonomy" id="30085"/>
    <lineage>
        <taxon>Eukaryota</taxon>
        <taxon>Metazoa</taxon>
        <taxon>Ecdysozoa</taxon>
        <taxon>Arthropoda</taxon>
        <taxon>Hexapoda</taxon>
        <taxon>Insecta</taxon>
        <taxon>Pterygota</taxon>
        <taxon>Neoptera</taxon>
        <taxon>Paraneoptera</taxon>
        <taxon>Hemiptera</taxon>
        <taxon>Heteroptera</taxon>
        <taxon>Panheteroptera</taxon>
        <taxon>Cimicomorpha</taxon>
        <taxon>Miridae</taxon>
        <taxon>Mirini</taxon>
        <taxon>Lygus</taxon>
    </lineage>
</organism>
<reference evidence="5" key="1">
    <citation type="journal article" date="2014" name="PLoS ONE">
        <title>Transcriptome-Based Identification of ABC Transporters in the Western Tarnished Plant Bug Lygus hesperus.</title>
        <authorList>
            <person name="Hull J.J."/>
            <person name="Chaney K."/>
            <person name="Geib S.M."/>
            <person name="Fabrick J.A."/>
            <person name="Brent C.S."/>
            <person name="Walsh D."/>
            <person name="Lavine L.C."/>
        </authorList>
    </citation>
    <scope>NUCLEOTIDE SEQUENCE</scope>
</reference>
<sequence length="163" mass="18069">MLETFSQDLVSPGKMVLKMSLLLVVFVASQVLISTTEAYMSQAQMKQAMKTVRNMCIPKSGVAKEALAKMVEGEFDDSDQKLKCYLGCVLGMMQAVKNNKINLTMVRNQISKMLAPEQGQRILTAFEGCATVTGDDNCDLAFKFAKCIYDTDKELLFQAFIVP</sequence>
<dbReference type="AlphaFoldDB" id="A0A0A9XNT4"/>
<dbReference type="GO" id="GO:0007608">
    <property type="term" value="P:sensory perception of smell"/>
    <property type="evidence" value="ECO:0007669"/>
    <property type="project" value="UniProtKB-ARBA"/>
</dbReference>
<evidence type="ECO:0000313" key="5">
    <source>
        <dbReference type="EMBL" id="JAG21301.1"/>
    </source>
</evidence>
<keyword evidence="4" id="KW-0472">Membrane</keyword>
<gene>
    <name evidence="5" type="primary">Obp19a_1</name>
    <name evidence="5" type="ORF">CM83_23725</name>
</gene>
<evidence type="ECO:0000256" key="4">
    <source>
        <dbReference type="SAM" id="Phobius"/>
    </source>
</evidence>
<evidence type="ECO:0000256" key="1">
    <source>
        <dbReference type="ARBA" id="ARBA00004613"/>
    </source>
</evidence>